<evidence type="ECO:0000256" key="9">
    <source>
        <dbReference type="SAM" id="SignalP"/>
    </source>
</evidence>
<dbReference type="FunFam" id="1.10.510.10:FF:000237">
    <property type="entry name" value="G-type lectin S-receptor-like serine/threonine-protein kinase"/>
    <property type="match status" value="1"/>
</dbReference>
<dbReference type="PANTHER" id="PTHR47976:SF108">
    <property type="entry name" value="G-TYPE LECTIN S-RECEPTOR-LIKE SERINE_THREONINE-PROTEIN KINASE LECRK1"/>
    <property type="match status" value="1"/>
</dbReference>
<dbReference type="FunFam" id="2.90.10.10:FF:000013">
    <property type="entry name" value="G-type lectin S-receptor-like serine/threonine-protein kinase LECRK1"/>
    <property type="match status" value="1"/>
</dbReference>
<dbReference type="InterPro" id="IPR011009">
    <property type="entry name" value="Kinase-like_dom_sf"/>
</dbReference>
<dbReference type="GO" id="GO:0030246">
    <property type="term" value="F:carbohydrate binding"/>
    <property type="evidence" value="ECO:0007669"/>
    <property type="project" value="UniProtKB-KW"/>
</dbReference>
<dbReference type="PANTHER" id="PTHR47976">
    <property type="entry name" value="G-TYPE LECTIN S-RECEPTOR-LIKE SERINE/THREONINE-PROTEIN KINASE SD2-5"/>
    <property type="match status" value="1"/>
</dbReference>
<gene>
    <name evidence="12" type="ORF">C2845_PM16G02050</name>
</gene>
<dbReference type="InterPro" id="IPR036426">
    <property type="entry name" value="Bulb-type_lectin_dom_sf"/>
</dbReference>
<dbReference type="PROSITE" id="PS50927">
    <property type="entry name" value="BULB_LECTIN"/>
    <property type="match status" value="1"/>
</dbReference>
<evidence type="ECO:0000256" key="2">
    <source>
        <dbReference type="ARBA" id="ARBA00012513"/>
    </source>
</evidence>
<dbReference type="GO" id="GO:0016020">
    <property type="term" value="C:membrane"/>
    <property type="evidence" value="ECO:0007669"/>
    <property type="project" value="UniProtKB-SubCell"/>
</dbReference>
<evidence type="ECO:0000256" key="1">
    <source>
        <dbReference type="ARBA" id="ARBA00004479"/>
    </source>
</evidence>
<dbReference type="Pfam" id="PF00069">
    <property type="entry name" value="Pkinase"/>
    <property type="match status" value="1"/>
</dbReference>
<comment type="catalytic activity">
    <reaction evidence="7">
        <text>L-threonyl-[protein] + ATP = O-phospho-L-threonyl-[protein] + ADP + H(+)</text>
        <dbReference type="Rhea" id="RHEA:46608"/>
        <dbReference type="Rhea" id="RHEA-COMP:11060"/>
        <dbReference type="Rhea" id="RHEA-COMP:11605"/>
        <dbReference type="ChEBI" id="CHEBI:15378"/>
        <dbReference type="ChEBI" id="CHEBI:30013"/>
        <dbReference type="ChEBI" id="CHEBI:30616"/>
        <dbReference type="ChEBI" id="CHEBI:61977"/>
        <dbReference type="ChEBI" id="CHEBI:456216"/>
        <dbReference type="EC" id="2.7.11.1"/>
    </reaction>
</comment>
<evidence type="ECO:0000313" key="13">
    <source>
        <dbReference type="Proteomes" id="UP000275267"/>
    </source>
</evidence>
<sequence length="529" mass="58820">MALLLFPFLLLLSSPYAQAQQNITLGSSLTPEGPSSFWLSPSGDFAFGFRPTESNTSSYLLAIWFNKISDKTVAWYAKTTDQDPSLVQVPSGSRLQLTSVGVLSLRDPTGTEVWNPRIVGAAYAAMLNSGNFVLVAPHGSTQWETFNNPTDTILLTQVLTAPKMLRSRIMATDYSNGRFLLNLQTDGVSLHSVAMPTKNLYDSYWSTDGNTTNLVFDASGRIYITTDNGTQINMTSRGIGSMGNYYHRATLDPDGALRQYVYPKKSPNNLGLPLKAFTYAELERATSGFQEVLGTGASGIVSKGQLQDDLGKERLLVYEFMVNGSLNRFLFGDVRLEWNLRAQLALEVARGLLYLHEECSTQIIHCDIKPQNILLDGNFTAKISDFGLAKLLRTNQTQTNTGIRGTRGYVAPEWFKSIGITAKVDVYSYGVILLELICCRRNVESEVAEEDQKILTYWANDCYRCGRVDLLVEGDDEAIFDLKKVERTGRMPYPWSSDPHQAKNIISQLKCIVSLETLNGNLILTEFVF</sequence>
<proteinExistence type="predicted"/>
<dbReference type="InterPro" id="IPR008271">
    <property type="entry name" value="Ser/Thr_kinase_AS"/>
</dbReference>
<evidence type="ECO:0000256" key="5">
    <source>
        <dbReference type="ARBA" id="ARBA00022734"/>
    </source>
</evidence>
<reference evidence="13" key="1">
    <citation type="journal article" date="2019" name="Nat. Commun.">
        <title>The genome of broomcorn millet.</title>
        <authorList>
            <person name="Zou C."/>
            <person name="Miki D."/>
            <person name="Li D."/>
            <person name="Tang Q."/>
            <person name="Xiao L."/>
            <person name="Rajput S."/>
            <person name="Deng P."/>
            <person name="Jia W."/>
            <person name="Huang R."/>
            <person name="Zhang M."/>
            <person name="Sun Y."/>
            <person name="Hu J."/>
            <person name="Fu X."/>
            <person name="Schnable P.S."/>
            <person name="Li F."/>
            <person name="Zhang H."/>
            <person name="Feng B."/>
            <person name="Zhu X."/>
            <person name="Liu R."/>
            <person name="Schnable J.C."/>
            <person name="Zhu J.-K."/>
            <person name="Zhang H."/>
        </authorList>
    </citation>
    <scope>NUCLEOTIDE SEQUENCE [LARGE SCALE GENOMIC DNA]</scope>
</reference>
<dbReference type="SMART" id="SM00220">
    <property type="entry name" value="S_TKc"/>
    <property type="match status" value="1"/>
</dbReference>
<feature type="domain" description="Bulb-type lectin" evidence="11">
    <location>
        <begin position="14"/>
        <end position="147"/>
    </location>
</feature>
<dbReference type="AlphaFoldDB" id="A0A3L6PWB1"/>
<organism evidence="12 13">
    <name type="scientific">Panicum miliaceum</name>
    <name type="common">Proso millet</name>
    <name type="synonym">Broomcorn millet</name>
    <dbReference type="NCBI Taxonomy" id="4540"/>
    <lineage>
        <taxon>Eukaryota</taxon>
        <taxon>Viridiplantae</taxon>
        <taxon>Streptophyta</taxon>
        <taxon>Embryophyta</taxon>
        <taxon>Tracheophyta</taxon>
        <taxon>Spermatophyta</taxon>
        <taxon>Magnoliopsida</taxon>
        <taxon>Liliopsida</taxon>
        <taxon>Poales</taxon>
        <taxon>Poaceae</taxon>
        <taxon>PACMAD clade</taxon>
        <taxon>Panicoideae</taxon>
        <taxon>Panicodae</taxon>
        <taxon>Paniceae</taxon>
        <taxon>Panicinae</taxon>
        <taxon>Panicum</taxon>
        <taxon>Panicum sect. Panicum</taxon>
    </lineage>
</organism>
<evidence type="ECO:0000256" key="3">
    <source>
        <dbReference type="ARBA" id="ARBA00022536"/>
    </source>
</evidence>
<evidence type="ECO:0000259" key="10">
    <source>
        <dbReference type="PROSITE" id="PS50011"/>
    </source>
</evidence>
<accession>A0A3L6PWB1</accession>
<evidence type="ECO:0000259" key="11">
    <source>
        <dbReference type="PROSITE" id="PS50927"/>
    </source>
</evidence>
<keyword evidence="3" id="KW-0245">EGF-like domain</keyword>
<keyword evidence="5" id="KW-0430">Lectin</keyword>
<keyword evidence="13" id="KW-1185">Reference proteome</keyword>
<comment type="caution">
    <text evidence="12">The sequence shown here is derived from an EMBL/GenBank/DDBJ whole genome shotgun (WGS) entry which is preliminary data.</text>
</comment>
<dbReference type="EC" id="2.7.11.1" evidence="2"/>
<dbReference type="OrthoDB" id="683337at2759"/>
<dbReference type="PROSITE" id="PS00108">
    <property type="entry name" value="PROTEIN_KINASE_ST"/>
    <property type="match status" value="1"/>
</dbReference>
<evidence type="ECO:0000256" key="8">
    <source>
        <dbReference type="ARBA" id="ARBA00048679"/>
    </source>
</evidence>
<dbReference type="Proteomes" id="UP000275267">
    <property type="component" value="Unassembled WGS sequence"/>
</dbReference>
<dbReference type="GO" id="GO:0051707">
    <property type="term" value="P:response to other organism"/>
    <property type="evidence" value="ECO:0007669"/>
    <property type="project" value="UniProtKB-ARBA"/>
</dbReference>
<feature type="domain" description="Protein kinase" evidence="10">
    <location>
        <begin position="231"/>
        <end position="529"/>
    </location>
</feature>
<dbReference type="STRING" id="4540.A0A3L6PWB1"/>
<comment type="subcellular location">
    <subcellularLocation>
        <location evidence="1">Membrane</location>
        <topology evidence="1">Single-pass type I membrane protein</topology>
    </subcellularLocation>
</comment>
<evidence type="ECO:0000256" key="6">
    <source>
        <dbReference type="ARBA" id="ARBA00023170"/>
    </source>
</evidence>
<dbReference type="InterPro" id="IPR051343">
    <property type="entry name" value="G-type_lectin_kinases/EP1-like"/>
</dbReference>
<evidence type="ECO:0000256" key="7">
    <source>
        <dbReference type="ARBA" id="ARBA00047899"/>
    </source>
</evidence>
<dbReference type="EMBL" id="PQIB02000015">
    <property type="protein sequence ID" value="RLM64966.1"/>
    <property type="molecule type" value="Genomic_DNA"/>
</dbReference>
<dbReference type="InterPro" id="IPR001480">
    <property type="entry name" value="Bulb-type_lectin_dom"/>
</dbReference>
<feature type="signal peptide" evidence="9">
    <location>
        <begin position="1"/>
        <end position="19"/>
    </location>
</feature>
<dbReference type="GO" id="GO:0004674">
    <property type="term" value="F:protein serine/threonine kinase activity"/>
    <property type="evidence" value="ECO:0007669"/>
    <property type="project" value="UniProtKB-EC"/>
</dbReference>
<dbReference type="PROSITE" id="PS50011">
    <property type="entry name" value="PROTEIN_KINASE_DOM"/>
    <property type="match status" value="1"/>
</dbReference>
<dbReference type="SMART" id="SM00108">
    <property type="entry name" value="B_lectin"/>
    <property type="match status" value="1"/>
</dbReference>
<dbReference type="SUPFAM" id="SSF56112">
    <property type="entry name" value="Protein kinase-like (PK-like)"/>
    <property type="match status" value="1"/>
</dbReference>
<feature type="chain" id="PRO_5018111849" description="non-specific serine/threonine protein kinase" evidence="9">
    <location>
        <begin position="20"/>
        <end position="529"/>
    </location>
</feature>
<evidence type="ECO:0000313" key="12">
    <source>
        <dbReference type="EMBL" id="RLM64966.1"/>
    </source>
</evidence>
<dbReference type="GO" id="GO:0005524">
    <property type="term" value="F:ATP binding"/>
    <property type="evidence" value="ECO:0007669"/>
    <property type="project" value="InterPro"/>
</dbReference>
<dbReference type="InterPro" id="IPR000719">
    <property type="entry name" value="Prot_kinase_dom"/>
</dbReference>
<keyword evidence="6" id="KW-0675">Receptor</keyword>
<dbReference type="Gene3D" id="1.10.510.10">
    <property type="entry name" value="Transferase(Phosphotransferase) domain 1"/>
    <property type="match status" value="1"/>
</dbReference>
<evidence type="ECO:0000256" key="4">
    <source>
        <dbReference type="ARBA" id="ARBA00022729"/>
    </source>
</evidence>
<dbReference type="SUPFAM" id="SSF51110">
    <property type="entry name" value="alpha-D-mannose-specific plant lectins"/>
    <property type="match status" value="1"/>
</dbReference>
<keyword evidence="4 9" id="KW-0732">Signal</keyword>
<protein>
    <recommendedName>
        <fullName evidence="2">non-specific serine/threonine protein kinase</fullName>
        <ecNumber evidence="2">2.7.11.1</ecNumber>
    </recommendedName>
</protein>
<dbReference type="Gene3D" id="2.90.10.10">
    <property type="entry name" value="Bulb-type lectin domain"/>
    <property type="match status" value="2"/>
</dbReference>
<name>A0A3L6PWB1_PANMI</name>
<comment type="catalytic activity">
    <reaction evidence="8">
        <text>L-seryl-[protein] + ATP = O-phospho-L-seryl-[protein] + ADP + H(+)</text>
        <dbReference type="Rhea" id="RHEA:17989"/>
        <dbReference type="Rhea" id="RHEA-COMP:9863"/>
        <dbReference type="Rhea" id="RHEA-COMP:11604"/>
        <dbReference type="ChEBI" id="CHEBI:15378"/>
        <dbReference type="ChEBI" id="CHEBI:29999"/>
        <dbReference type="ChEBI" id="CHEBI:30616"/>
        <dbReference type="ChEBI" id="CHEBI:83421"/>
        <dbReference type="ChEBI" id="CHEBI:456216"/>
        <dbReference type="EC" id="2.7.11.1"/>
    </reaction>
</comment>